<evidence type="ECO:0000259" key="2">
    <source>
        <dbReference type="Pfam" id="PF14420"/>
    </source>
</evidence>
<dbReference type="PANTHER" id="PTHR38788">
    <property type="entry name" value="CLR5 DOMAIN-CONTAINING PROTEIN"/>
    <property type="match status" value="1"/>
</dbReference>
<dbReference type="Pfam" id="PF14420">
    <property type="entry name" value="Clr5"/>
    <property type="match status" value="1"/>
</dbReference>
<dbReference type="Proteomes" id="UP000266188">
    <property type="component" value="Unassembled WGS sequence"/>
</dbReference>
<dbReference type="EMBL" id="MVGC01000129">
    <property type="protein sequence ID" value="RJE23249.1"/>
    <property type="molecule type" value="Genomic_DNA"/>
</dbReference>
<comment type="caution">
    <text evidence="3">The sequence shown here is derived from an EMBL/GenBank/DDBJ whole genome shotgun (WGS) entry which is preliminary data.</text>
</comment>
<gene>
    <name evidence="3" type="ORF">PHISCL_04406</name>
</gene>
<dbReference type="PANTHER" id="PTHR38788:SF3">
    <property type="entry name" value="CLR5 DOMAIN-CONTAINING PROTEIN"/>
    <property type="match status" value="1"/>
</dbReference>
<feature type="domain" description="Clr5" evidence="2">
    <location>
        <begin position="40"/>
        <end position="92"/>
    </location>
</feature>
<feature type="compositionally biased region" description="Polar residues" evidence="1">
    <location>
        <begin position="158"/>
        <end position="168"/>
    </location>
</feature>
<feature type="compositionally biased region" description="Polar residues" evidence="1">
    <location>
        <begin position="207"/>
        <end position="224"/>
    </location>
</feature>
<evidence type="ECO:0000256" key="1">
    <source>
        <dbReference type="SAM" id="MobiDB-lite"/>
    </source>
</evidence>
<dbReference type="AlphaFoldDB" id="A0A3A2ZJ22"/>
<organism evidence="3 4">
    <name type="scientific">Aspergillus sclerotialis</name>
    <dbReference type="NCBI Taxonomy" id="2070753"/>
    <lineage>
        <taxon>Eukaryota</taxon>
        <taxon>Fungi</taxon>
        <taxon>Dikarya</taxon>
        <taxon>Ascomycota</taxon>
        <taxon>Pezizomycotina</taxon>
        <taxon>Eurotiomycetes</taxon>
        <taxon>Eurotiomycetidae</taxon>
        <taxon>Eurotiales</taxon>
        <taxon>Aspergillaceae</taxon>
        <taxon>Aspergillus</taxon>
        <taxon>Aspergillus subgen. Polypaecilum</taxon>
    </lineage>
</organism>
<reference evidence="4" key="1">
    <citation type="submission" date="2017-02" db="EMBL/GenBank/DDBJ databases">
        <authorList>
            <person name="Tafer H."/>
            <person name="Lopandic K."/>
        </authorList>
    </citation>
    <scope>NUCLEOTIDE SEQUENCE [LARGE SCALE GENOMIC DNA]</scope>
    <source>
        <strain evidence="4">CBS 366.77</strain>
    </source>
</reference>
<feature type="compositionally biased region" description="Low complexity" evidence="1">
    <location>
        <begin position="1"/>
        <end position="30"/>
    </location>
</feature>
<name>A0A3A2ZJ22_9EURO</name>
<feature type="region of interest" description="Disordered" evidence="1">
    <location>
        <begin position="141"/>
        <end position="234"/>
    </location>
</feature>
<dbReference type="OrthoDB" id="539213at2759"/>
<keyword evidence="4" id="KW-1185">Reference proteome</keyword>
<feature type="region of interest" description="Disordered" evidence="1">
    <location>
        <begin position="1"/>
        <end position="41"/>
    </location>
</feature>
<evidence type="ECO:0000313" key="3">
    <source>
        <dbReference type="EMBL" id="RJE23249.1"/>
    </source>
</evidence>
<dbReference type="STRING" id="2070753.A0A3A2ZJ22"/>
<dbReference type="InterPro" id="IPR025676">
    <property type="entry name" value="Clr5_dom"/>
</dbReference>
<evidence type="ECO:0000313" key="4">
    <source>
        <dbReference type="Proteomes" id="UP000266188"/>
    </source>
</evidence>
<feature type="compositionally biased region" description="Basic and acidic residues" evidence="1">
    <location>
        <begin position="148"/>
        <end position="157"/>
    </location>
</feature>
<sequence>MGSPTQSSPTQSSPASKTSSSKIPSTKTTPNNKVFRPRRSSDWQEFRPIIEGLYRSRQLKLKDVKEIMEQEYKFVASEKQYKDRLAQWGIRKNIKSNEADIIHRKQLKRAALGKQTAVRVGGQPVSLSRIERIRKRNGATWESSLTDSKADRNDRSSSTEPATPSDMTCYTPDPEDKSSDTLSPTGDALSEPSTKLDILANGEYKNSRSQSTNSFTLTAPSSHSQSRHQPEQARKLMLGSGYESLAQYEETINNNVTKMEKGITPYLSEEQKRMKRP</sequence>
<protein>
    <recommendedName>
        <fullName evidence="2">Clr5 domain-containing protein</fullName>
    </recommendedName>
</protein>
<proteinExistence type="predicted"/>
<accession>A0A3A2ZJ22</accession>